<dbReference type="PANTHER" id="PTHR11241">
    <property type="entry name" value="DEOXYURIDINE 5'-TRIPHOSPHATE NUCLEOTIDOHYDROLASE"/>
    <property type="match status" value="1"/>
</dbReference>
<dbReference type="Gene3D" id="2.70.40.10">
    <property type="match status" value="1"/>
</dbReference>
<evidence type="ECO:0000259" key="5">
    <source>
        <dbReference type="Pfam" id="PF00692"/>
    </source>
</evidence>
<organism evidence="6">
    <name type="scientific">marine sediment metagenome</name>
    <dbReference type="NCBI Taxonomy" id="412755"/>
    <lineage>
        <taxon>unclassified sequences</taxon>
        <taxon>metagenomes</taxon>
        <taxon>ecological metagenomes</taxon>
    </lineage>
</organism>
<dbReference type="InterPro" id="IPR033704">
    <property type="entry name" value="dUTPase_trimeric"/>
</dbReference>
<dbReference type="GO" id="GO:0006226">
    <property type="term" value="P:dUMP biosynthetic process"/>
    <property type="evidence" value="ECO:0007669"/>
    <property type="project" value="InterPro"/>
</dbReference>
<evidence type="ECO:0000256" key="3">
    <source>
        <dbReference type="ARBA" id="ARBA00022801"/>
    </source>
</evidence>
<dbReference type="EMBL" id="LAZR01005378">
    <property type="protein sequence ID" value="KKN00417.1"/>
    <property type="molecule type" value="Genomic_DNA"/>
</dbReference>
<dbReference type="PANTHER" id="PTHR11241:SF0">
    <property type="entry name" value="DEOXYURIDINE 5'-TRIPHOSPHATE NUCLEOTIDOHYDROLASE"/>
    <property type="match status" value="1"/>
</dbReference>
<feature type="domain" description="dUTPase-like" evidence="5">
    <location>
        <begin position="29"/>
        <end position="161"/>
    </location>
</feature>
<evidence type="ECO:0000313" key="6">
    <source>
        <dbReference type="EMBL" id="KKN00417.1"/>
    </source>
</evidence>
<dbReference type="GO" id="GO:0046081">
    <property type="term" value="P:dUTP catabolic process"/>
    <property type="evidence" value="ECO:0007669"/>
    <property type="project" value="InterPro"/>
</dbReference>
<proteinExistence type="inferred from homology"/>
<evidence type="ECO:0000256" key="2">
    <source>
        <dbReference type="ARBA" id="ARBA00012379"/>
    </source>
</evidence>
<dbReference type="HAMAP" id="MF_00116">
    <property type="entry name" value="dUTPase_bact"/>
    <property type="match status" value="1"/>
</dbReference>
<reference evidence="6" key="1">
    <citation type="journal article" date="2015" name="Nature">
        <title>Complex archaea that bridge the gap between prokaryotes and eukaryotes.</title>
        <authorList>
            <person name="Spang A."/>
            <person name="Saw J.H."/>
            <person name="Jorgensen S.L."/>
            <person name="Zaremba-Niedzwiedzka K."/>
            <person name="Martijn J."/>
            <person name="Lind A.E."/>
            <person name="van Eijk R."/>
            <person name="Schleper C."/>
            <person name="Guy L."/>
            <person name="Ettema T.J."/>
        </authorList>
    </citation>
    <scope>NUCLEOTIDE SEQUENCE</scope>
</reference>
<dbReference type="NCBIfam" id="TIGR00576">
    <property type="entry name" value="dut"/>
    <property type="match status" value="1"/>
</dbReference>
<dbReference type="InterPro" id="IPR029054">
    <property type="entry name" value="dUTPase-like"/>
</dbReference>
<protein>
    <recommendedName>
        <fullName evidence="2">dUTP diphosphatase</fullName>
        <ecNumber evidence="2">3.6.1.23</ecNumber>
    </recommendedName>
</protein>
<dbReference type="InterPro" id="IPR008181">
    <property type="entry name" value="dUTPase"/>
</dbReference>
<name>A0A0F9MM34_9ZZZZ</name>
<dbReference type="InterPro" id="IPR036157">
    <property type="entry name" value="dUTPase-like_sf"/>
</dbReference>
<dbReference type="GO" id="GO:0000287">
    <property type="term" value="F:magnesium ion binding"/>
    <property type="evidence" value="ECO:0007669"/>
    <property type="project" value="InterPro"/>
</dbReference>
<keyword evidence="4" id="KW-0546">Nucleotide metabolism</keyword>
<comment type="caution">
    <text evidence="6">The sequence shown here is derived from an EMBL/GenBank/DDBJ whole genome shotgun (WGS) entry which is preliminary data.</text>
</comment>
<dbReference type="GO" id="GO:0004170">
    <property type="term" value="F:dUTP diphosphatase activity"/>
    <property type="evidence" value="ECO:0007669"/>
    <property type="project" value="UniProtKB-EC"/>
</dbReference>
<dbReference type="Pfam" id="PF00692">
    <property type="entry name" value="dUTPase"/>
    <property type="match status" value="1"/>
</dbReference>
<dbReference type="SUPFAM" id="SSF51283">
    <property type="entry name" value="dUTPase-like"/>
    <property type="match status" value="1"/>
</dbReference>
<gene>
    <name evidence="6" type="ORF">LCGC14_1138050</name>
</gene>
<dbReference type="AlphaFoldDB" id="A0A0F9MM34"/>
<accession>A0A0F9MM34</accession>
<evidence type="ECO:0000256" key="4">
    <source>
        <dbReference type="ARBA" id="ARBA00023080"/>
    </source>
</evidence>
<dbReference type="EC" id="3.6.1.23" evidence="2"/>
<sequence>MDFCRHSCVQRSEKLETVYNIGIKIINKNFITPKQQTCLSAGVDIHYCSEEPITLKSLERTLVPTGFCMELPPGIEAQIRPRSGLAIEHGITVLNSPGTIDADFTSEIKVILINLSNESFTITPGMRIAQMVVAKHAFFSFTIKEKLNDTDRGTGSFGSTGL</sequence>
<dbReference type="CDD" id="cd07557">
    <property type="entry name" value="trimeric_dUTPase"/>
    <property type="match status" value="1"/>
</dbReference>
<evidence type="ECO:0000256" key="1">
    <source>
        <dbReference type="ARBA" id="ARBA00006581"/>
    </source>
</evidence>
<dbReference type="NCBIfam" id="NF001862">
    <property type="entry name" value="PRK00601.1"/>
    <property type="match status" value="1"/>
</dbReference>
<comment type="similarity">
    <text evidence="1">Belongs to the dUTPase family.</text>
</comment>
<keyword evidence="3" id="KW-0378">Hydrolase</keyword>